<dbReference type="STRING" id="47855.GA0070606_4212"/>
<dbReference type="AlphaFoldDB" id="A0A1C6VHN5"/>
<proteinExistence type="predicted"/>
<gene>
    <name evidence="2" type="ORF">GA0070606_4212</name>
</gene>
<reference evidence="3" key="1">
    <citation type="submission" date="2016-06" db="EMBL/GenBank/DDBJ databases">
        <authorList>
            <person name="Varghese N."/>
            <person name="Submissions Spin"/>
        </authorList>
    </citation>
    <scope>NUCLEOTIDE SEQUENCE [LARGE SCALE GENOMIC DNA]</scope>
    <source>
        <strain evidence="3">DSM 43903</strain>
    </source>
</reference>
<evidence type="ECO:0000256" key="1">
    <source>
        <dbReference type="SAM" id="MobiDB-lite"/>
    </source>
</evidence>
<evidence type="ECO:0000313" key="3">
    <source>
        <dbReference type="Proteomes" id="UP000199001"/>
    </source>
</evidence>
<accession>A0A1C6VHN5</accession>
<dbReference type="Proteomes" id="UP000199001">
    <property type="component" value="Unassembled WGS sequence"/>
</dbReference>
<evidence type="ECO:0000313" key="2">
    <source>
        <dbReference type="EMBL" id="SCL65868.1"/>
    </source>
</evidence>
<dbReference type="EMBL" id="FMHZ01000002">
    <property type="protein sequence ID" value="SCL65868.1"/>
    <property type="molecule type" value="Genomic_DNA"/>
</dbReference>
<feature type="region of interest" description="Disordered" evidence="1">
    <location>
        <begin position="1"/>
        <end position="84"/>
    </location>
</feature>
<sequence length="84" mass="9557">MLPGPPVTPTEPGDRQWEPTRPRNRRREPTALRNRQREPTEPRNRRREPTGPRNRRREGRWTGGATAGASTQPGGRAAADPRSR</sequence>
<protein>
    <submittedName>
        <fullName evidence="2">Uncharacterized protein</fullName>
    </submittedName>
</protein>
<keyword evidence="3" id="KW-1185">Reference proteome</keyword>
<feature type="compositionally biased region" description="Basic and acidic residues" evidence="1">
    <location>
        <begin position="12"/>
        <end position="50"/>
    </location>
</feature>
<organism evidence="2 3">
    <name type="scientific">Micromonospora citrea</name>
    <dbReference type="NCBI Taxonomy" id="47855"/>
    <lineage>
        <taxon>Bacteria</taxon>
        <taxon>Bacillati</taxon>
        <taxon>Actinomycetota</taxon>
        <taxon>Actinomycetes</taxon>
        <taxon>Micromonosporales</taxon>
        <taxon>Micromonosporaceae</taxon>
        <taxon>Micromonospora</taxon>
    </lineage>
</organism>
<name>A0A1C6VHN5_9ACTN</name>